<reference evidence="15" key="2">
    <citation type="submission" date="2014-03" db="EMBL/GenBank/DDBJ databases">
        <title>The whipworm genome and dual-species transcriptomics of an intimate host-pathogen interaction.</title>
        <authorList>
            <person name="Foth B.J."/>
            <person name="Tsai I.J."/>
            <person name="Reid A.J."/>
            <person name="Bancroft A.J."/>
            <person name="Nichol S."/>
            <person name="Tracey A."/>
            <person name="Holroyd N."/>
            <person name="Cotton J.A."/>
            <person name="Stanley E.J."/>
            <person name="Zarowiecki M."/>
            <person name="Liu J.Z."/>
            <person name="Huckvale T."/>
            <person name="Cooper P.J."/>
            <person name="Grencis R.K."/>
            <person name="Berriman M."/>
        </authorList>
    </citation>
    <scope>NUCLEOTIDE SEQUENCE [LARGE SCALE GENOMIC DNA]</scope>
</reference>
<dbReference type="STRING" id="36087.A0A077ZJV4"/>
<keyword evidence="13" id="KW-0235">DNA replication</keyword>
<dbReference type="InterPro" id="IPR036397">
    <property type="entry name" value="RNaseH_sf"/>
</dbReference>
<dbReference type="NCBIfam" id="NF004421">
    <property type="entry name" value="PRK05762.1-2"/>
    <property type="match status" value="1"/>
</dbReference>
<dbReference type="InterPro" id="IPR043502">
    <property type="entry name" value="DNA/RNA_pol_sf"/>
</dbReference>
<keyword evidence="10" id="KW-0413">Isomerase</keyword>
<feature type="domain" description="Class II aldolase/adducin N-terminal" evidence="14">
    <location>
        <begin position="1"/>
        <end position="148"/>
    </location>
</feature>
<dbReference type="CDD" id="cd05784">
    <property type="entry name" value="DNA_polB_II_exo"/>
    <property type="match status" value="1"/>
</dbReference>
<evidence type="ECO:0000313" key="15">
    <source>
        <dbReference type="EMBL" id="CDW60637.1"/>
    </source>
</evidence>
<proteinExistence type="inferred from homology"/>
<dbReference type="FunFam" id="3.30.420.10:FF:000052">
    <property type="entry name" value="DNA polymerase"/>
    <property type="match status" value="1"/>
</dbReference>
<dbReference type="FunFam" id="2.40.50.590:FF:000001">
    <property type="entry name" value="DNA polymerase"/>
    <property type="match status" value="1"/>
</dbReference>
<dbReference type="EMBL" id="HG807267">
    <property type="protein sequence ID" value="CDW60637.1"/>
    <property type="molecule type" value="Genomic_DNA"/>
</dbReference>
<dbReference type="InterPro" id="IPR055208">
    <property type="entry name" value="PolB_insertion"/>
</dbReference>
<dbReference type="GO" id="GO:0042575">
    <property type="term" value="C:DNA polymerase complex"/>
    <property type="evidence" value="ECO:0007669"/>
    <property type="project" value="UniProtKB-ARBA"/>
</dbReference>
<dbReference type="FunFam" id="3.30.70.2250:FF:000001">
    <property type="entry name" value="DNA polymerase"/>
    <property type="match status" value="1"/>
</dbReference>
<protein>
    <recommendedName>
        <fullName evidence="13">DNA polymerase</fullName>
        <ecNumber evidence="13">2.7.7.7</ecNumber>
    </recommendedName>
</protein>
<dbReference type="SUPFAM" id="SSF53639">
    <property type="entry name" value="AraD/HMP-PK domain-like"/>
    <property type="match status" value="1"/>
</dbReference>
<dbReference type="Pfam" id="PF03104">
    <property type="entry name" value="DNA_pol_B_exo1"/>
    <property type="match status" value="1"/>
</dbReference>
<dbReference type="NCBIfam" id="NF006047">
    <property type="entry name" value="PRK08193.1"/>
    <property type="match status" value="1"/>
</dbReference>
<evidence type="ECO:0000256" key="4">
    <source>
        <dbReference type="ARBA" id="ARBA00022679"/>
    </source>
</evidence>
<dbReference type="Pfam" id="PF00596">
    <property type="entry name" value="Aldolase_II"/>
    <property type="match status" value="1"/>
</dbReference>
<dbReference type="Pfam" id="PF00136">
    <property type="entry name" value="DNA_pol_B"/>
    <property type="match status" value="1"/>
</dbReference>
<dbReference type="PANTHER" id="PTHR10322">
    <property type="entry name" value="DNA POLYMERASE CATALYTIC SUBUNIT"/>
    <property type="match status" value="1"/>
</dbReference>
<comment type="similarity">
    <text evidence="3">Belongs to the aldolase class II family. Adducin subfamily.</text>
</comment>
<keyword evidence="7" id="KW-0862">Zinc</keyword>
<comment type="similarity">
    <text evidence="2 13">Belongs to the DNA polymerase type-B family.</text>
</comment>
<dbReference type="Pfam" id="PF21474">
    <property type="entry name" value="DNApolII_N"/>
    <property type="match status" value="1"/>
</dbReference>
<dbReference type="NCBIfam" id="NF004420">
    <property type="entry name" value="PRK05762.1-1"/>
    <property type="match status" value="1"/>
</dbReference>
<dbReference type="InterPro" id="IPR006134">
    <property type="entry name" value="DNA-dir_DNA_pol_B_multi_dom"/>
</dbReference>
<dbReference type="Gene3D" id="1.10.132.60">
    <property type="entry name" value="DNA polymerase family B, C-terminal domain"/>
    <property type="match status" value="1"/>
</dbReference>
<sequence length="964" mass="109917">MTADDMVVVSIETGEVVEGAKKPSSDTPTHRLLYQAFPSIGGIVHTHSRHATIWAQAGQSIPATGTTHADYFYGTIPCTRKMTDAEINGEYEWETGNVIVETFEKQGIDAAQMPGVLVHSHGPFAWGKNAEDAVHNAIVLEEVAYMGIFCRQLAPQLPDMQQTLLDKHYLRKHGAKAYYGHVAQAGFILTRHWRDTPQGTEVSFWLATDNGPLQVTLAPQESVAFIPADQVPRAQHILRGEQGFRLTPLALKDFHRQPVYGLYCRAHRQLMNYEKRLREGGVTVYEADVRPPERYLMERFITSPVWVEGDMHNGAIVNARLKPHPDYRPPLKWVSIDIETTRHGELYCIGLEGCGQRIVYMLGPENGDASALDFELEYVASRPQLLEKLNAWFANYDPDVIIGWNVVQFDLRMLQKHAERYRIPLRLGRDNSELEWREHGFKNGVFFAQAKGRLIIDGIEALKSAFWNFSSFSLETVAQELLGEGKSIDNPWDRMDEIDRRFAEDKPALATYNLKDCELVTQIFHKTEIMPFLLERATVNGLPVDRHGGSVAAFGHLYFPRMHRAGYVAPNLGEVPPHASPGGYVMDSRPGLYDSVLVLDYKSLYPSIIRTFLIDPVGLVEGIAQPDPEHSTEGFLDAWFSREKHCLPEIVTNIWHGRDEAKRQGNKPLSQALKIIMNAFYGVLGTTACRFFDPRLASSITMRGHQIMRQTKALIEAQGYDVIYGDTDSTFVWLKGAHSEEEAAKIGRALVQHVNAWWAETLQKQRLTSALELEYETHFCRFLMPTIRGADTGSKKRYAGLIQEGDKQRMVFKGLETVRTDWTPLAQQFQQELYLRIFRNEPYQEYIRETIDKLMAGELDARLVYRKRLRRPLSEYQRNVPPHVRAARLADEENQKRGRPLQYQNRGTIKYVWTTNGPEPLDYQRSPLDYEHYLTRQLQPVAEGILPFIEDNFATLMTGQLGLF</sequence>
<dbReference type="InterPro" id="IPR006172">
    <property type="entry name" value="DNA-dir_DNA_pol_B"/>
</dbReference>
<keyword evidence="16" id="KW-1185">Reference proteome</keyword>
<name>A0A077ZJV4_TRITR</name>
<dbReference type="OrthoDB" id="6755010at2759"/>
<dbReference type="InterPro" id="IPR012337">
    <property type="entry name" value="RNaseH-like_sf"/>
</dbReference>
<comment type="catalytic activity">
    <reaction evidence="12 13">
        <text>DNA(n) + a 2'-deoxyribonucleoside 5'-triphosphate = DNA(n+1) + diphosphate</text>
        <dbReference type="Rhea" id="RHEA:22508"/>
        <dbReference type="Rhea" id="RHEA-COMP:17339"/>
        <dbReference type="Rhea" id="RHEA-COMP:17340"/>
        <dbReference type="ChEBI" id="CHEBI:33019"/>
        <dbReference type="ChEBI" id="CHEBI:61560"/>
        <dbReference type="ChEBI" id="CHEBI:173112"/>
        <dbReference type="EC" id="2.7.7.7"/>
    </reaction>
</comment>
<evidence type="ECO:0000256" key="7">
    <source>
        <dbReference type="ARBA" id="ARBA00022833"/>
    </source>
</evidence>
<dbReference type="PRINTS" id="PR00106">
    <property type="entry name" value="DNAPOLB"/>
</dbReference>
<dbReference type="GO" id="GO:0003887">
    <property type="term" value="F:DNA-directed DNA polymerase activity"/>
    <property type="evidence" value="ECO:0007669"/>
    <property type="project" value="UniProtKB-KW"/>
</dbReference>
<dbReference type="CDD" id="cd05537">
    <property type="entry name" value="POLBc_Pol_II"/>
    <property type="match status" value="1"/>
</dbReference>
<dbReference type="Gene3D" id="3.30.420.10">
    <property type="entry name" value="Ribonuclease H-like superfamily/Ribonuclease H"/>
    <property type="match status" value="1"/>
</dbReference>
<keyword evidence="9 13" id="KW-0238">DNA-binding</keyword>
<dbReference type="GO" id="GO:0000166">
    <property type="term" value="F:nucleotide binding"/>
    <property type="evidence" value="ECO:0007669"/>
    <property type="project" value="InterPro"/>
</dbReference>
<evidence type="ECO:0000256" key="8">
    <source>
        <dbReference type="ARBA" id="ARBA00022932"/>
    </source>
</evidence>
<dbReference type="InterPro" id="IPR050240">
    <property type="entry name" value="DNA_pol_type-B"/>
</dbReference>
<comment type="cofactor">
    <cofactor evidence="1">
        <name>Zn(2+)</name>
        <dbReference type="ChEBI" id="CHEBI:29105"/>
    </cofactor>
</comment>
<dbReference type="NCBIfam" id="NF004422">
    <property type="entry name" value="PRK05762.1-4"/>
    <property type="match status" value="1"/>
</dbReference>
<dbReference type="InterPro" id="IPR023211">
    <property type="entry name" value="DNA_pol_palm_dom_sf"/>
</dbReference>
<dbReference type="CDD" id="cd00398">
    <property type="entry name" value="Aldolase_II"/>
    <property type="match status" value="1"/>
</dbReference>
<evidence type="ECO:0000256" key="3">
    <source>
        <dbReference type="ARBA" id="ARBA00006274"/>
    </source>
</evidence>
<dbReference type="InterPro" id="IPR017964">
    <property type="entry name" value="DNA-dir_DNA_pol_B_CS"/>
</dbReference>
<dbReference type="AlphaFoldDB" id="A0A077ZJV4"/>
<evidence type="ECO:0000259" key="14">
    <source>
        <dbReference type="SMART" id="SM01007"/>
    </source>
</evidence>
<dbReference type="Gene3D" id="3.30.70.2250">
    <property type="match status" value="1"/>
</dbReference>
<evidence type="ECO:0000256" key="13">
    <source>
        <dbReference type="RuleBase" id="RU000442"/>
    </source>
</evidence>
<dbReference type="PROSITE" id="PS00116">
    <property type="entry name" value="DNA_POLYMERASE_B"/>
    <property type="match status" value="1"/>
</dbReference>
<dbReference type="SMART" id="SM01007">
    <property type="entry name" value="Aldolase_II"/>
    <property type="match status" value="1"/>
</dbReference>
<dbReference type="GO" id="GO:0016853">
    <property type="term" value="F:isomerase activity"/>
    <property type="evidence" value="ECO:0007669"/>
    <property type="project" value="UniProtKB-KW"/>
</dbReference>
<dbReference type="EC" id="2.7.7.7" evidence="13"/>
<dbReference type="GO" id="GO:0008296">
    <property type="term" value="F:3'-5'-DNA exonuclease activity"/>
    <property type="evidence" value="ECO:0007669"/>
    <property type="project" value="TreeGrafter"/>
</dbReference>
<dbReference type="Proteomes" id="UP000030665">
    <property type="component" value="Unassembled WGS sequence"/>
</dbReference>
<keyword evidence="8 13" id="KW-0239">DNA-directed DNA polymerase</keyword>
<keyword evidence="4 13" id="KW-0808">Transferase</keyword>
<evidence type="ECO:0000256" key="11">
    <source>
        <dbReference type="ARBA" id="ARBA00023277"/>
    </source>
</evidence>
<dbReference type="FunFam" id="1.10.132.60:FF:000008">
    <property type="entry name" value="DNA polymerase"/>
    <property type="match status" value="1"/>
</dbReference>
<gene>
    <name evidence="15" type="ORF">TTRE_0000902701</name>
</gene>
<dbReference type="GO" id="GO:0045004">
    <property type="term" value="P:DNA replication proofreading"/>
    <property type="evidence" value="ECO:0007669"/>
    <property type="project" value="TreeGrafter"/>
</dbReference>
<dbReference type="PANTHER" id="PTHR10322:SF23">
    <property type="entry name" value="DNA POLYMERASE DELTA CATALYTIC SUBUNIT"/>
    <property type="match status" value="1"/>
</dbReference>
<dbReference type="InterPro" id="IPR042087">
    <property type="entry name" value="DNA_pol_B_thumb"/>
</dbReference>
<keyword evidence="6" id="KW-0479">Metal-binding</keyword>
<dbReference type="Gene3D" id="3.40.225.10">
    <property type="entry name" value="Class II aldolase/adducin N-terminal domain"/>
    <property type="match status" value="1"/>
</dbReference>
<dbReference type="Gene3D" id="3.90.1600.10">
    <property type="entry name" value="Palm domain of DNA polymerase"/>
    <property type="match status" value="2"/>
</dbReference>
<dbReference type="FunFam" id="3.40.225.10:FF:000001">
    <property type="entry name" value="L-ribulose-5-phosphate 4-epimerase UlaF"/>
    <property type="match status" value="1"/>
</dbReference>
<evidence type="ECO:0000256" key="12">
    <source>
        <dbReference type="ARBA" id="ARBA00049244"/>
    </source>
</evidence>
<organism evidence="15 16">
    <name type="scientific">Trichuris trichiura</name>
    <name type="common">Whipworm</name>
    <name type="synonym">Trichocephalus trichiurus</name>
    <dbReference type="NCBI Taxonomy" id="36087"/>
    <lineage>
        <taxon>Eukaryota</taxon>
        <taxon>Metazoa</taxon>
        <taxon>Ecdysozoa</taxon>
        <taxon>Nematoda</taxon>
        <taxon>Enoplea</taxon>
        <taxon>Dorylaimia</taxon>
        <taxon>Trichinellida</taxon>
        <taxon>Trichuridae</taxon>
        <taxon>Trichuris</taxon>
    </lineage>
</organism>
<dbReference type="InterPro" id="IPR006133">
    <property type="entry name" value="DNA-dir_DNA_pol_B_exonuc"/>
</dbReference>
<dbReference type="InterPro" id="IPR036409">
    <property type="entry name" value="Aldolase_II/adducin_N_sf"/>
</dbReference>
<evidence type="ECO:0000256" key="6">
    <source>
        <dbReference type="ARBA" id="ARBA00022723"/>
    </source>
</evidence>
<dbReference type="Pfam" id="PF22587">
    <property type="entry name" value="DNApolII_insertion"/>
    <property type="match status" value="1"/>
</dbReference>
<evidence type="ECO:0000313" key="16">
    <source>
        <dbReference type="Proteomes" id="UP000030665"/>
    </source>
</evidence>
<evidence type="ECO:0000256" key="5">
    <source>
        <dbReference type="ARBA" id="ARBA00022695"/>
    </source>
</evidence>
<keyword evidence="11" id="KW-0119">Carbohydrate metabolism</keyword>
<dbReference type="GO" id="GO:0046872">
    <property type="term" value="F:metal ion binding"/>
    <property type="evidence" value="ECO:0007669"/>
    <property type="project" value="UniProtKB-KW"/>
</dbReference>
<evidence type="ECO:0000256" key="1">
    <source>
        <dbReference type="ARBA" id="ARBA00001947"/>
    </source>
</evidence>
<dbReference type="SUPFAM" id="SSF53098">
    <property type="entry name" value="Ribonuclease H-like"/>
    <property type="match status" value="1"/>
</dbReference>
<dbReference type="FunFam" id="3.90.1600.10:FF:000010">
    <property type="entry name" value="DNA polymerase"/>
    <property type="match status" value="1"/>
</dbReference>
<accession>A0A077ZJV4</accession>
<evidence type="ECO:0000256" key="10">
    <source>
        <dbReference type="ARBA" id="ARBA00023235"/>
    </source>
</evidence>
<dbReference type="SMART" id="SM00486">
    <property type="entry name" value="POLBc"/>
    <property type="match status" value="1"/>
</dbReference>
<dbReference type="SUPFAM" id="SSF56672">
    <property type="entry name" value="DNA/RNA polymerases"/>
    <property type="match status" value="1"/>
</dbReference>
<evidence type="ECO:0000256" key="9">
    <source>
        <dbReference type="ARBA" id="ARBA00023125"/>
    </source>
</evidence>
<evidence type="ECO:0000256" key="2">
    <source>
        <dbReference type="ARBA" id="ARBA00005755"/>
    </source>
</evidence>
<dbReference type="InterPro" id="IPR001303">
    <property type="entry name" value="Aldolase_II/adducin_N"/>
</dbReference>
<dbReference type="Gene3D" id="2.40.50.590">
    <property type="match status" value="1"/>
</dbReference>
<keyword evidence="5 13" id="KW-0548">Nucleotidyltransferase</keyword>
<reference evidence="15" key="1">
    <citation type="submission" date="2014-01" db="EMBL/GenBank/DDBJ databases">
        <authorList>
            <person name="Aslett M."/>
        </authorList>
    </citation>
    <scope>NUCLEOTIDE SEQUENCE</scope>
</reference>
<dbReference type="FunFam" id="3.90.1600.10:FF:000009">
    <property type="entry name" value="DNA polymerase"/>
    <property type="match status" value="1"/>
</dbReference>
<dbReference type="GO" id="GO:0003677">
    <property type="term" value="F:DNA binding"/>
    <property type="evidence" value="ECO:0007669"/>
    <property type="project" value="UniProtKB-KW"/>
</dbReference>